<sequence length="225" mass="22998">MSTGQPAPGSRAPLAGAVSCWVLAVAVYLIAEAVAAAAFPGYSYATNYISDLGVPEVATVDGRAIDSPLHAVMNAGFIAHGVLFVVAALLAARAAPVRHRRWFVALAVVHGVGIALVGIFSGSQEALESGLAAFHVIGAAMAIIGGNLTAIIASRTARHGVSALSLALGVVGIVSVVMLVVDSGTTAIDLLPDGIWERLSVYTIQAWELVAAAATLVWLRRAPMP</sequence>
<feature type="transmembrane region" description="Helical" evidence="1">
    <location>
        <begin position="160"/>
        <end position="181"/>
    </location>
</feature>
<feature type="transmembrane region" description="Helical" evidence="1">
    <location>
        <begin position="201"/>
        <end position="219"/>
    </location>
</feature>
<feature type="transmembrane region" description="Helical" evidence="1">
    <location>
        <begin position="132"/>
        <end position="153"/>
    </location>
</feature>
<dbReference type="PATRIC" id="fig|909613.9.peg.2388"/>
<dbReference type="AlphaFoldDB" id="W7IND6"/>
<evidence type="ECO:0000313" key="3">
    <source>
        <dbReference type="Proteomes" id="UP000019277"/>
    </source>
</evidence>
<protein>
    <recommendedName>
        <fullName evidence="4">DUF998 domain-containing protein</fullName>
    </recommendedName>
</protein>
<dbReference type="OrthoDB" id="5191116at2"/>
<dbReference type="Pfam" id="PF06197">
    <property type="entry name" value="DUF998"/>
    <property type="match status" value="1"/>
</dbReference>
<feature type="transmembrane region" description="Helical" evidence="1">
    <location>
        <begin position="102"/>
        <end position="120"/>
    </location>
</feature>
<keyword evidence="1" id="KW-0472">Membrane</keyword>
<feature type="transmembrane region" description="Helical" evidence="1">
    <location>
        <begin position="71"/>
        <end position="90"/>
    </location>
</feature>
<keyword evidence="3" id="KW-1185">Reference proteome</keyword>
<organism evidence="2 3">
    <name type="scientific">Actinokineospora spheciospongiae</name>
    <dbReference type="NCBI Taxonomy" id="909613"/>
    <lineage>
        <taxon>Bacteria</taxon>
        <taxon>Bacillati</taxon>
        <taxon>Actinomycetota</taxon>
        <taxon>Actinomycetes</taxon>
        <taxon>Pseudonocardiales</taxon>
        <taxon>Pseudonocardiaceae</taxon>
        <taxon>Actinokineospora</taxon>
    </lineage>
</organism>
<dbReference type="EMBL" id="AYXG01000081">
    <property type="protein sequence ID" value="EWC62395.1"/>
    <property type="molecule type" value="Genomic_DNA"/>
</dbReference>
<dbReference type="eggNOG" id="COG3371">
    <property type="taxonomic scope" value="Bacteria"/>
</dbReference>
<evidence type="ECO:0000256" key="1">
    <source>
        <dbReference type="SAM" id="Phobius"/>
    </source>
</evidence>
<accession>W7IND6</accession>
<reference evidence="2 3" key="1">
    <citation type="journal article" date="2014" name="Genome Announc.">
        <title>Draft Genome Sequence of the Antitrypanosomally Active Sponge-Associated Bacterium Actinokineospora sp. Strain EG49.</title>
        <authorList>
            <person name="Harjes J."/>
            <person name="Ryu T."/>
            <person name="Abdelmohsen U.R."/>
            <person name="Moitinho-Silva L."/>
            <person name="Horn H."/>
            <person name="Ravasi T."/>
            <person name="Hentschel U."/>
        </authorList>
    </citation>
    <scope>NUCLEOTIDE SEQUENCE [LARGE SCALE GENOMIC DNA]</scope>
    <source>
        <strain evidence="2 3">EG49</strain>
    </source>
</reference>
<dbReference type="InterPro" id="IPR009339">
    <property type="entry name" value="DUF998"/>
</dbReference>
<evidence type="ECO:0008006" key="4">
    <source>
        <dbReference type="Google" id="ProtNLM"/>
    </source>
</evidence>
<feature type="transmembrane region" description="Helical" evidence="1">
    <location>
        <begin position="12"/>
        <end position="31"/>
    </location>
</feature>
<keyword evidence="1" id="KW-1133">Transmembrane helix</keyword>
<dbReference type="RefSeq" id="WP_052021043.1">
    <property type="nucleotide sequence ID" value="NZ_AYXG01000081.1"/>
</dbReference>
<dbReference type="Proteomes" id="UP000019277">
    <property type="component" value="Unassembled WGS sequence"/>
</dbReference>
<evidence type="ECO:0000313" key="2">
    <source>
        <dbReference type="EMBL" id="EWC62395.1"/>
    </source>
</evidence>
<proteinExistence type="predicted"/>
<keyword evidence="1" id="KW-0812">Transmembrane</keyword>
<dbReference type="STRING" id="909613.UO65_2382"/>
<name>W7IND6_9PSEU</name>
<comment type="caution">
    <text evidence="2">The sequence shown here is derived from an EMBL/GenBank/DDBJ whole genome shotgun (WGS) entry which is preliminary data.</text>
</comment>
<gene>
    <name evidence="2" type="ORF">UO65_2382</name>
</gene>